<keyword evidence="4" id="KW-0732">Signal</keyword>
<name>A0AAW1WAU4_RUBAR</name>
<dbReference type="Gene3D" id="3.10.200.10">
    <property type="entry name" value="Alpha carbonic anhydrase"/>
    <property type="match status" value="1"/>
</dbReference>
<dbReference type="InterPro" id="IPR001148">
    <property type="entry name" value="CA_dom"/>
</dbReference>
<protein>
    <recommendedName>
        <fullName evidence="5">Alpha-carbonic anhydrase domain-containing protein</fullName>
    </recommendedName>
</protein>
<evidence type="ECO:0000256" key="4">
    <source>
        <dbReference type="SAM" id="SignalP"/>
    </source>
</evidence>
<dbReference type="GO" id="GO:0009570">
    <property type="term" value="C:chloroplast stroma"/>
    <property type="evidence" value="ECO:0007669"/>
    <property type="project" value="UniProtKB-SubCell"/>
</dbReference>
<comment type="subcellular location">
    <subcellularLocation>
        <location evidence="2">Plastid</location>
        <location evidence="2">Chloroplast stroma</location>
    </subcellularLocation>
</comment>
<dbReference type="Proteomes" id="UP001457282">
    <property type="component" value="Unassembled WGS sequence"/>
</dbReference>
<gene>
    <name evidence="6" type="ORF">M0R45_029543</name>
</gene>
<comment type="similarity">
    <text evidence="3">Belongs to the alpha-class carbonic anhydrase family.</text>
</comment>
<dbReference type="EMBL" id="JBEDUW010000006">
    <property type="protein sequence ID" value="KAK9921011.1"/>
    <property type="molecule type" value="Genomic_DNA"/>
</dbReference>
<dbReference type="InterPro" id="IPR036398">
    <property type="entry name" value="CA_dom_sf"/>
</dbReference>
<evidence type="ECO:0000259" key="5">
    <source>
        <dbReference type="PROSITE" id="PS51144"/>
    </source>
</evidence>
<evidence type="ECO:0000313" key="7">
    <source>
        <dbReference type="Proteomes" id="UP001457282"/>
    </source>
</evidence>
<feature type="chain" id="PRO_5043788790" description="Alpha-carbonic anhydrase domain-containing protein" evidence="4">
    <location>
        <begin position="28"/>
        <end position="145"/>
    </location>
</feature>
<evidence type="ECO:0000256" key="2">
    <source>
        <dbReference type="ARBA" id="ARBA00004470"/>
    </source>
</evidence>
<comment type="function">
    <text evidence="1">Reversible hydration of carbon dioxide.</text>
</comment>
<dbReference type="GO" id="GO:0004089">
    <property type="term" value="F:carbonate dehydratase activity"/>
    <property type="evidence" value="ECO:0007669"/>
    <property type="project" value="InterPro"/>
</dbReference>
<sequence>MKQPSKPTFISCCLLIVPLLFTSWTSGTVGAISTTPPTIKNVLSTNSVKIMPPLKVTPQEVEDERDFDYVEGSKKGPTQWGDIKKEWAACKNGGMQSPIDLSSQRVQVSPSLAELKITHKPSKATLKNRGHDIRKILRLDARRTF</sequence>
<dbReference type="Pfam" id="PF00194">
    <property type="entry name" value="Carb_anhydrase"/>
    <property type="match status" value="1"/>
</dbReference>
<dbReference type="SUPFAM" id="SSF51069">
    <property type="entry name" value="Carbonic anhydrase"/>
    <property type="match status" value="1"/>
</dbReference>
<dbReference type="AlphaFoldDB" id="A0AAW1WAU4"/>
<keyword evidence="7" id="KW-1185">Reference proteome</keyword>
<dbReference type="PANTHER" id="PTHR18952:SF201">
    <property type="entry name" value="CARBONIC ANHYDRASE"/>
    <property type="match status" value="1"/>
</dbReference>
<evidence type="ECO:0000256" key="1">
    <source>
        <dbReference type="ARBA" id="ARBA00002904"/>
    </source>
</evidence>
<organism evidence="6 7">
    <name type="scientific">Rubus argutus</name>
    <name type="common">Southern blackberry</name>
    <dbReference type="NCBI Taxonomy" id="59490"/>
    <lineage>
        <taxon>Eukaryota</taxon>
        <taxon>Viridiplantae</taxon>
        <taxon>Streptophyta</taxon>
        <taxon>Embryophyta</taxon>
        <taxon>Tracheophyta</taxon>
        <taxon>Spermatophyta</taxon>
        <taxon>Magnoliopsida</taxon>
        <taxon>eudicotyledons</taxon>
        <taxon>Gunneridae</taxon>
        <taxon>Pentapetalae</taxon>
        <taxon>rosids</taxon>
        <taxon>fabids</taxon>
        <taxon>Rosales</taxon>
        <taxon>Rosaceae</taxon>
        <taxon>Rosoideae</taxon>
        <taxon>Rosoideae incertae sedis</taxon>
        <taxon>Rubus</taxon>
    </lineage>
</organism>
<dbReference type="GO" id="GO:0008270">
    <property type="term" value="F:zinc ion binding"/>
    <property type="evidence" value="ECO:0007669"/>
    <property type="project" value="InterPro"/>
</dbReference>
<reference evidence="6 7" key="1">
    <citation type="journal article" date="2023" name="G3 (Bethesda)">
        <title>A chromosome-length genome assembly and annotation of blackberry (Rubus argutus, cv. 'Hillquist').</title>
        <authorList>
            <person name="Bruna T."/>
            <person name="Aryal R."/>
            <person name="Dudchenko O."/>
            <person name="Sargent D.J."/>
            <person name="Mead D."/>
            <person name="Buti M."/>
            <person name="Cavallini A."/>
            <person name="Hytonen T."/>
            <person name="Andres J."/>
            <person name="Pham M."/>
            <person name="Weisz D."/>
            <person name="Mascagni F."/>
            <person name="Usai G."/>
            <person name="Natali L."/>
            <person name="Bassil N."/>
            <person name="Fernandez G.E."/>
            <person name="Lomsadze A."/>
            <person name="Armour M."/>
            <person name="Olukolu B."/>
            <person name="Poorten T."/>
            <person name="Britton C."/>
            <person name="Davik J."/>
            <person name="Ashrafi H."/>
            <person name="Aiden E.L."/>
            <person name="Borodovsky M."/>
            <person name="Worthington M."/>
        </authorList>
    </citation>
    <scope>NUCLEOTIDE SEQUENCE [LARGE SCALE GENOMIC DNA]</scope>
    <source>
        <strain evidence="6">PI 553951</strain>
    </source>
</reference>
<evidence type="ECO:0000256" key="3">
    <source>
        <dbReference type="ARBA" id="ARBA00006365"/>
    </source>
</evidence>
<dbReference type="PROSITE" id="PS51144">
    <property type="entry name" value="ALPHA_CA_2"/>
    <property type="match status" value="1"/>
</dbReference>
<feature type="domain" description="Alpha-carbonic anhydrase" evidence="5">
    <location>
        <begin position="65"/>
        <end position="145"/>
    </location>
</feature>
<comment type="caution">
    <text evidence="6">The sequence shown here is derived from an EMBL/GenBank/DDBJ whole genome shotgun (WGS) entry which is preliminary data.</text>
</comment>
<dbReference type="PANTHER" id="PTHR18952">
    <property type="entry name" value="CARBONIC ANHYDRASE"/>
    <property type="match status" value="1"/>
</dbReference>
<evidence type="ECO:0000313" key="6">
    <source>
        <dbReference type="EMBL" id="KAK9921011.1"/>
    </source>
</evidence>
<accession>A0AAW1WAU4</accession>
<dbReference type="GO" id="GO:0006730">
    <property type="term" value="P:one-carbon metabolic process"/>
    <property type="evidence" value="ECO:0007669"/>
    <property type="project" value="TreeGrafter"/>
</dbReference>
<dbReference type="InterPro" id="IPR023561">
    <property type="entry name" value="Carbonic_anhydrase_a-class"/>
</dbReference>
<feature type="signal peptide" evidence="4">
    <location>
        <begin position="1"/>
        <end position="27"/>
    </location>
</feature>
<proteinExistence type="inferred from homology"/>